<feature type="signal peptide" evidence="1">
    <location>
        <begin position="1"/>
        <end position="18"/>
    </location>
</feature>
<dbReference type="EMBL" id="FODO01000011">
    <property type="protein sequence ID" value="SEO49911.1"/>
    <property type="molecule type" value="Genomic_DNA"/>
</dbReference>
<feature type="chain" id="PRO_5011766358" description="Rap1a immunity protein domain-containing protein" evidence="1">
    <location>
        <begin position="19"/>
        <end position="146"/>
    </location>
</feature>
<reference evidence="4" key="1">
    <citation type="submission" date="2016-10" db="EMBL/GenBank/DDBJ databases">
        <authorList>
            <person name="Varghese N."/>
            <person name="Submissions S."/>
        </authorList>
    </citation>
    <scope>NUCLEOTIDE SEQUENCE [LARGE SCALE GENOMIC DNA]</scope>
    <source>
        <strain evidence="4">Nm76</strain>
    </source>
</reference>
<dbReference type="Pfam" id="PF18602">
    <property type="entry name" value="Rap1a"/>
    <property type="match status" value="1"/>
</dbReference>
<dbReference type="OrthoDB" id="8266144at2"/>
<evidence type="ECO:0000313" key="3">
    <source>
        <dbReference type="EMBL" id="SEO49911.1"/>
    </source>
</evidence>
<evidence type="ECO:0000313" key="4">
    <source>
        <dbReference type="Proteomes" id="UP000198814"/>
    </source>
</evidence>
<proteinExistence type="predicted"/>
<feature type="domain" description="Rap1a immunity protein" evidence="2">
    <location>
        <begin position="21"/>
        <end position="139"/>
    </location>
</feature>
<dbReference type="Proteomes" id="UP000198814">
    <property type="component" value="Unassembled WGS sequence"/>
</dbReference>
<dbReference type="InterPro" id="IPR041238">
    <property type="entry name" value="Rap1a"/>
</dbReference>
<dbReference type="AlphaFoldDB" id="A0A1H8Q7G0"/>
<evidence type="ECO:0000259" key="2">
    <source>
        <dbReference type="Pfam" id="PF18602"/>
    </source>
</evidence>
<gene>
    <name evidence="3" type="ORF">SAMN05216333_11126</name>
</gene>
<keyword evidence="4" id="KW-1185">Reference proteome</keyword>
<dbReference type="RefSeq" id="WP_090318177.1">
    <property type="nucleotide sequence ID" value="NZ_FNOE01000009.1"/>
</dbReference>
<dbReference type="STRING" id="42354.SAMN05216333_11126"/>
<organism evidence="3 4">
    <name type="scientific">Nitrosomonas oligotropha</name>
    <dbReference type="NCBI Taxonomy" id="42354"/>
    <lineage>
        <taxon>Bacteria</taxon>
        <taxon>Pseudomonadati</taxon>
        <taxon>Pseudomonadota</taxon>
        <taxon>Betaproteobacteria</taxon>
        <taxon>Nitrosomonadales</taxon>
        <taxon>Nitrosomonadaceae</taxon>
        <taxon>Nitrosomonas</taxon>
    </lineage>
</organism>
<keyword evidence="1" id="KW-0732">Signal</keyword>
<evidence type="ECO:0000256" key="1">
    <source>
        <dbReference type="SAM" id="SignalP"/>
    </source>
</evidence>
<sequence>MKKLIFFLAMMFCQYAIAADGNLIYQNCRSESQVVRASCVGYIQGLLAGYPWGFGKGMSASRQLLEVAGANGSEILVKYDQIALPVALRVGAGFCTSSSKGLTVEQTTDIVINYLRNNPQLRNHPSYELVMTAMEEAFPLDNCKDQ</sequence>
<name>A0A1H8Q7G0_9PROT</name>
<protein>
    <recommendedName>
        <fullName evidence="2">Rap1a immunity protein domain-containing protein</fullName>
    </recommendedName>
</protein>
<accession>A0A1H8Q7G0</accession>